<dbReference type="EMBL" id="AWQS01000088">
    <property type="protein sequence ID" value="EWT05771.1"/>
    <property type="molecule type" value="Genomic_DNA"/>
</dbReference>
<comment type="caution">
    <text evidence="2">The sequence shown here is derived from an EMBL/GenBank/DDBJ whole genome shotgun (WGS) entry which is preliminary data.</text>
</comment>
<keyword evidence="3" id="KW-1185">Reference proteome</keyword>
<gene>
    <name evidence="2" type="ORF">N864_21835</name>
</gene>
<evidence type="ECO:0000313" key="2">
    <source>
        <dbReference type="EMBL" id="EWT05771.1"/>
    </source>
</evidence>
<feature type="signal peptide" evidence="1">
    <location>
        <begin position="1"/>
        <end position="31"/>
    </location>
</feature>
<reference evidence="3" key="1">
    <citation type="submission" date="2013-08" db="EMBL/GenBank/DDBJ databases">
        <title>Intrasporangium oryzae NRRL B-24470.</title>
        <authorList>
            <person name="Liu H."/>
            <person name="Wang G."/>
        </authorList>
    </citation>
    <scope>NUCLEOTIDE SEQUENCE [LARGE SCALE GENOMIC DNA]</scope>
    <source>
        <strain evidence="3">Q5-1</strain>
    </source>
</reference>
<feature type="chain" id="PRO_5004920359" description="Glucanase" evidence="1">
    <location>
        <begin position="32"/>
        <end position="297"/>
    </location>
</feature>
<evidence type="ECO:0000256" key="1">
    <source>
        <dbReference type="SAM" id="SignalP"/>
    </source>
</evidence>
<evidence type="ECO:0000313" key="3">
    <source>
        <dbReference type="Proteomes" id="UP000019494"/>
    </source>
</evidence>
<organism evidence="2 3">
    <name type="scientific">Intrasporangium chromatireducens Q5-1</name>
    <dbReference type="NCBI Taxonomy" id="584657"/>
    <lineage>
        <taxon>Bacteria</taxon>
        <taxon>Bacillati</taxon>
        <taxon>Actinomycetota</taxon>
        <taxon>Actinomycetes</taxon>
        <taxon>Micrococcales</taxon>
        <taxon>Intrasporangiaceae</taxon>
        <taxon>Intrasporangium</taxon>
    </lineage>
</organism>
<dbReference type="AlphaFoldDB" id="W9GHR5"/>
<sequence>MRSKALLTAVGLAVAALLVPTAVATAPTVVAATAASATTPKTAHFTVNLRGSYAAAKAAGFNVFDVAGSTSNPAGVRSKLNALPKGSKAMVWVGNLGKAAGKQGFTRAQFKAQVNALARDPRVYGYFIADEPHPTRYPSVVAEIRARADYIRAVAPAQKSFIVVLDGSNYCGKRLGCEYAALAPAKTHVDIVGVDSYPCSTRAGCKFGKITERVNTAVRAGIPRNKIAPVYQTFGQAGGYYRMPTAAELKTMLATWRANVPSPPLDYAYSWGTQSSAPQALVNYPAQQLVVKAHNAR</sequence>
<dbReference type="Proteomes" id="UP000019494">
    <property type="component" value="Unassembled WGS sequence"/>
</dbReference>
<dbReference type="OrthoDB" id="3817502at2"/>
<evidence type="ECO:0008006" key="4">
    <source>
        <dbReference type="Google" id="ProtNLM"/>
    </source>
</evidence>
<protein>
    <recommendedName>
        <fullName evidence="4">Glucanase</fullName>
    </recommendedName>
</protein>
<keyword evidence="1" id="KW-0732">Signal</keyword>
<dbReference type="RefSeq" id="WP_034716822.1">
    <property type="nucleotide sequence ID" value="NZ_AWQS01000088.1"/>
</dbReference>
<accession>W9GHR5</accession>
<dbReference type="SUPFAM" id="SSF51445">
    <property type="entry name" value="(Trans)glycosidases"/>
    <property type="match status" value="1"/>
</dbReference>
<proteinExistence type="predicted"/>
<dbReference type="InterPro" id="IPR017853">
    <property type="entry name" value="GH"/>
</dbReference>
<name>W9GHR5_9MICO</name>